<protein>
    <recommendedName>
        <fullName evidence="9">Cation/H+ exchanger transmembrane domain-containing protein</fullName>
    </recommendedName>
</protein>
<feature type="transmembrane region" description="Helical" evidence="8">
    <location>
        <begin position="69"/>
        <end position="90"/>
    </location>
</feature>
<feature type="transmembrane region" description="Helical" evidence="8">
    <location>
        <begin position="102"/>
        <end position="122"/>
    </location>
</feature>
<keyword evidence="2" id="KW-0813">Transport</keyword>
<feature type="transmembrane region" description="Helical" evidence="8">
    <location>
        <begin position="134"/>
        <end position="157"/>
    </location>
</feature>
<dbReference type="InterPro" id="IPR038770">
    <property type="entry name" value="Na+/solute_symporter_sf"/>
</dbReference>
<evidence type="ECO:0000256" key="6">
    <source>
        <dbReference type="ARBA" id="ARBA00023136"/>
    </source>
</evidence>
<evidence type="ECO:0000256" key="2">
    <source>
        <dbReference type="ARBA" id="ARBA00022448"/>
    </source>
</evidence>
<accession>A0A8H2ZVY1</accession>
<reference evidence="10" key="1">
    <citation type="submission" date="2021-01" db="EMBL/GenBank/DDBJ databases">
        <authorList>
            <person name="Kaushik A."/>
        </authorList>
    </citation>
    <scope>NUCLEOTIDE SEQUENCE</scope>
    <source>
        <strain evidence="10">AG1-1B</strain>
    </source>
</reference>
<evidence type="ECO:0000256" key="3">
    <source>
        <dbReference type="ARBA" id="ARBA00022692"/>
    </source>
</evidence>
<comment type="caution">
    <text evidence="10">The sequence shown here is derived from an EMBL/GenBank/DDBJ whole genome shotgun (WGS) entry which is preliminary data.</text>
</comment>
<evidence type="ECO:0000256" key="7">
    <source>
        <dbReference type="SAM" id="MobiDB-lite"/>
    </source>
</evidence>
<feature type="transmembrane region" description="Helical" evidence="8">
    <location>
        <begin position="295"/>
        <end position="318"/>
    </location>
</feature>
<dbReference type="AlphaFoldDB" id="A0A8H2ZVY1"/>
<feature type="transmembrane region" description="Helical" evidence="8">
    <location>
        <begin position="204"/>
        <end position="227"/>
    </location>
</feature>
<dbReference type="InterPro" id="IPR050794">
    <property type="entry name" value="CPA2_transporter"/>
</dbReference>
<dbReference type="EMBL" id="CAJMWQ010000277">
    <property type="protein sequence ID" value="CAE6350057.1"/>
    <property type="molecule type" value="Genomic_DNA"/>
</dbReference>
<feature type="transmembrane region" description="Helical" evidence="8">
    <location>
        <begin position="233"/>
        <end position="251"/>
    </location>
</feature>
<proteinExistence type="predicted"/>
<evidence type="ECO:0000256" key="1">
    <source>
        <dbReference type="ARBA" id="ARBA00004141"/>
    </source>
</evidence>
<evidence type="ECO:0000313" key="11">
    <source>
        <dbReference type="Proteomes" id="UP000663826"/>
    </source>
</evidence>
<evidence type="ECO:0000256" key="5">
    <source>
        <dbReference type="ARBA" id="ARBA00023065"/>
    </source>
</evidence>
<dbReference type="Pfam" id="PF00999">
    <property type="entry name" value="Na_H_Exchanger"/>
    <property type="match status" value="1"/>
</dbReference>
<dbReference type="PANTHER" id="PTHR32468:SF0">
    <property type="entry name" value="K(+)_H(+) ANTIPORTER 1"/>
    <property type="match status" value="1"/>
</dbReference>
<dbReference type="GO" id="GO:0015297">
    <property type="term" value="F:antiporter activity"/>
    <property type="evidence" value="ECO:0007669"/>
    <property type="project" value="InterPro"/>
</dbReference>
<dbReference type="Gene3D" id="1.20.1530.20">
    <property type="match status" value="1"/>
</dbReference>
<feature type="transmembrane region" description="Helical" evidence="8">
    <location>
        <begin position="353"/>
        <end position="375"/>
    </location>
</feature>
<comment type="subcellular location">
    <subcellularLocation>
        <location evidence="1">Membrane</location>
        <topology evidence="1">Multi-pass membrane protein</topology>
    </subcellularLocation>
</comment>
<feature type="transmembrane region" description="Helical" evidence="8">
    <location>
        <begin position="169"/>
        <end position="192"/>
    </location>
</feature>
<feature type="transmembrane region" description="Helical" evidence="8">
    <location>
        <begin position="396"/>
        <end position="413"/>
    </location>
</feature>
<feature type="transmembrane region" description="Helical" evidence="8">
    <location>
        <begin position="272"/>
        <end position="289"/>
    </location>
</feature>
<sequence>MSSLDWIRLFISSRAGRAIEHQTSLLSGINSPDYSIHDPTRLFIIQLGVIMLMTQLLSILLGRIGQPRVIAEVLGGIILGPTGMGRIPGFTEHIFPEQSRPFLSLVANIGLILFLFLVGLEIDVGVIKRNARTSVTISAGGMLLPFGIGCAVAIPIYNTFIDPDAASFGHFLLFVGVAFSITAFPVLCRILVALELLDTTVGIVVLSAGIGNDVVGWTLLALTVALVNASTGLSALYVLLYAMGWSLFILYPAKQAMAWLARWTGSAESGPSPLFITTTILLVFGSAFFTDIIGVHAIFGGFLAGLAIPHEGGLAIALTEKLEDMVSIIFLPLYFTLSGLSTDLRLLNDGTTWGYTILICVTAYIGKFVGGTLAAKLTGFTTRESATIGTLMSCKGLVELIVLNVGLSAGILSTRVFSMFVLEALVLTFATTPATLWLYPVKYRARANTVGGIFDRHSILSEHSSRVIHRYRSAYTNNKSSQNSDASDEILGLTGKRKFLFVFDRFESLPGAMMLSRLLQVVAPSLPETEPPKIDTRSSLGSSKISPASVTNEEPLTMPCGVTIDALRLFELTERTSAIMRSSEIGQIITRDPLLTVFRTFAEMEGIPVTSALSIISHESFSTSVVDHSTENGDEMIVVSWTPSTTQATTNAQSPAQPIHNPFDGLFRTNVGVDATSSGSHSQFLRQLFAKSSVDVALFMDCGSGGPSSGGVQHLFVPFFGGPDDRLALSFVIQLCKHPLVSATVVRIHKAESVGINTTAPELTCPTTAEQPEDVAAIKVNNMSIPSTNGELPDTVYAAADTQTRIASDALDDIMWTRCSSQLGSRNINFEMVSTSTPLRSAISIAQTLGSKRRLISIVGRGKRLAVQAHKDEMKEFGPSGDMDRTAGNVAAALFVSKVKGSIVVLQASSTLAHEGLQ</sequence>
<evidence type="ECO:0000256" key="4">
    <source>
        <dbReference type="ARBA" id="ARBA00022989"/>
    </source>
</evidence>
<keyword evidence="4 8" id="KW-1133">Transmembrane helix</keyword>
<feature type="transmembrane region" description="Helical" evidence="8">
    <location>
        <begin position="325"/>
        <end position="341"/>
    </location>
</feature>
<evidence type="ECO:0000256" key="8">
    <source>
        <dbReference type="SAM" id="Phobius"/>
    </source>
</evidence>
<evidence type="ECO:0000259" key="9">
    <source>
        <dbReference type="Pfam" id="PF00999"/>
    </source>
</evidence>
<keyword evidence="5" id="KW-0406">Ion transport</keyword>
<dbReference type="PANTHER" id="PTHR32468">
    <property type="entry name" value="CATION/H + ANTIPORTER"/>
    <property type="match status" value="1"/>
</dbReference>
<feature type="compositionally biased region" description="Polar residues" evidence="7">
    <location>
        <begin position="537"/>
        <end position="552"/>
    </location>
</feature>
<dbReference type="Proteomes" id="UP000663826">
    <property type="component" value="Unassembled WGS sequence"/>
</dbReference>
<keyword evidence="6 8" id="KW-0472">Membrane</keyword>
<dbReference type="InterPro" id="IPR006153">
    <property type="entry name" value="Cation/H_exchanger_TM"/>
</dbReference>
<evidence type="ECO:0000313" key="10">
    <source>
        <dbReference type="EMBL" id="CAE6350057.1"/>
    </source>
</evidence>
<name>A0A8H2ZVY1_9AGAM</name>
<feature type="domain" description="Cation/H+ exchanger transmembrane" evidence="9">
    <location>
        <begin position="56"/>
        <end position="431"/>
    </location>
</feature>
<organism evidence="10 11">
    <name type="scientific">Rhizoctonia solani</name>
    <dbReference type="NCBI Taxonomy" id="456999"/>
    <lineage>
        <taxon>Eukaryota</taxon>
        <taxon>Fungi</taxon>
        <taxon>Dikarya</taxon>
        <taxon>Basidiomycota</taxon>
        <taxon>Agaricomycotina</taxon>
        <taxon>Agaricomycetes</taxon>
        <taxon>Cantharellales</taxon>
        <taxon>Ceratobasidiaceae</taxon>
        <taxon>Rhizoctonia</taxon>
    </lineage>
</organism>
<keyword evidence="3 8" id="KW-0812">Transmembrane</keyword>
<dbReference type="GO" id="GO:0016020">
    <property type="term" value="C:membrane"/>
    <property type="evidence" value="ECO:0007669"/>
    <property type="project" value="UniProtKB-SubCell"/>
</dbReference>
<gene>
    <name evidence="10" type="ORF">RDB_LOCUS6984</name>
</gene>
<feature type="transmembrane region" description="Helical" evidence="8">
    <location>
        <begin position="42"/>
        <end position="62"/>
    </location>
</feature>
<dbReference type="GO" id="GO:1902600">
    <property type="term" value="P:proton transmembrane transport"/>
    <property type="evidence" value="ECO:0007669"/>
    <property type="project" value="InterPro"/>
</dbReference>
<feature type="region of interest" description="Disordered" evidence="7">
    <location>
        <begin position="529"/>
        <end position="552"/>
    </location>
</feature>